<dbReference type="EMBL" id="BDGE01000060">
    <property type="protein sequence ID" value="GBE93864.1"/>
    <property type="molecule type" value="Genomic_DNA"/>
</dbReference>
<comment type="caution">
    <text evidence="1">The sequence shown here is derived from an EMBL/GenBank/DDBJ whole genome shotgun (WGS) entry which is preliminary data.</text>
</comment>
<dbReference type="RefSeq" id="WP_103125779.1">
    <property type="nucleotide sequence ID" value="NZ_DF978432.1"/>
</dbReference>
<proteinExistence type="predicted"/>
<sequence>MSLSTLPIEFELTAAKILSAHYLHSRFKLTAEIEKGLLVIDFQGYFTETFDPKNRPYANPVNEFYRNNKVDFRLFWGSEHLALSGWWRNAILSLEYTPIQQEWLNEDGEEISRPYPDGDKFEAIAASLYPILQRYFPI</sequence>
<name>A0A2H6LKY1_9NOSO</name>
<protein>
    <submittedName>
        <fullName evidence="1">Uncharacterized protein</fullName>
    </submittedName>
</protein>
<accession>A0A2H6LKY1</accession>
<keyword evidence="2" id="KW-1185">Reference proteome</keyword>
<evidence type="ECO:0000313" key="1">
    <source>
        <dbReference type="EMBL" id="GBE93864.1"/>
    </source>
</evidence>
<evidence type="ECO:0000313" key="2">
    <source>
        <dbReference type="Proteomes" id="UP000236527"/>
    </source>
</evidence>
<reference evidence="2" key="1">
    <citation type="journal article" date="2018" name="Genome Announc.">
        <title>Draft Genome Sequence of the Nitrogen-Fixing and Hormogonia-Inducing Cyanobacterium Nostoc cycadae Strain WK-1, Isolated from the Coralloid Roots of Cycas revoluta.</title>
        <authorList>
            <person name="Kanesaki Y."/>
            <person name="Hirose M."/>
            <person name="Hirose Y."/>
            <person name="Fujisawa T."/>
            <person name="Nakamura Y."/>
            <person name="Watanabe S."/>
            <person name="Matsunaga S."/>
            <person name="Uchida H."/>
            <person name="Murakami A."/>
        </authorList>
    </citation>
    <scope>NUCLEOTIDE SEQUENCE [LARGE SCALE GENOMIC DNA]</scope>
    <source>
        <strain evidence="2">WK-1</strain>
    </source>
</reference>
<dbReference type="AlphaFoldDB" id="A0A2H6LKY1"/>
<gene>
    <name evidence="1" type="ORF">NCWK1_3629</name>
</gene>
<organism evidence="1 2">
    <name type="scientific">Nostoc cycadae WK-1</name>
    <dbReference type="NCBI Taxonomy" id="1861711"/>
    <lineage>
        <taxon>Bacteria</taxon>
        <taxon>Bacillati</taxon>
        <taxon>Cyanobacteriota</taxon>
        <taxon>Cyanophyceae</taxon>
        <taxon>Nostocales</taxon>
        <taxon>Nostocaceae</taxon>
        <taxon>Nostoc</taxon>
    </lineage>
</organism>
<dbReference type="Proteomes" id="UP000236527">
    <property type="component" value="Unassembled WGS sequence"/>
</dbReference>